<organism evidence="1 2">
    <name type="scientific">Lysinibacillus xylanilyticus</name>
    <dbReference type="NCBI Taxonomy" id="582475"/>
    <lineage>
        <taxon>Bacteria</taxon>
        <taxon>Bacillati</taxon>
        <taxon>Bacillota</taxon>
        <taxon>Bacilli</taxon>
        <taxon>Bacillales</taxon>
        <taxon>Bacillaceae</taxon>
        <taxon>Lysinibacillus</taxon>
    </lineage>
</organism>
<accession>A0A2M9Q612</accession>
<sequence length="30" mass="3527">MENVENDAKDEIRITMYTIEGETLRKSAIR</sequence>
<evidence type="ECO:0000313" key="2">
    <source>
        <dbReference type="Proteomes" id="UP000232101"/>
    </source>
</evidence>
<dbReference type="AlphaFoldDB" id="A0A2M9Q612"/>
<comment type="caution">
    <text evidence="1">The sequence shown here is derived from an EMBL/GenBank/DDBJ whole genome shotgun (WGS) entry which is preliminary data.</text>
</comment>
<proteinExistence type="predicted"/>
<name>A0A2M9Q612_9BACI</name>
<reference evidence="1 2" key="1">
    <citation type="submission" date="2017-11" db="EMBL/GenBank/DDBJ databases">
        <title>Bacterial isolate from king chilli rhizosphere.</title>
        <authorList>
            <person name="Takhelmayum P."/>
            <person name="Sarangthem I."/>
        </authorList>
    </citation>
    <scope>NUCLEOTIDE SEQUENCE [LARGE SCALE GENOMIC DNA]</scope>
    <source>
        <strain evidence="2">t26</strain>
    </source>
</reference>
<dbReference type="Proteomes" id="UP000232101">
    <property type="component" value="Unassembled WGS sequence"/>
</dbReference>
<evidence type="ECO:0000313" key="1">
    <source>
        <dbReference type="EMBL" id="PJO43495.1"/>
    </source>
</evidence>
<dbReference type="EMBL" id="PHQY01000602">
    <property type="protein sequence ID" value="PJO43495.1"/>
    <property type="molecule type" value="Genomic_DNA"/>
</dbReference>
<gene>
    <name evidence="1" type="ORF">CWD94_11990</name>
</gene>
<protein>
    <submittedName>
        <fullName evidence="1">Uncharacterized protein</fullName>
    </submittedName>
</protein>